<name>A0A3M2LKV8_9ACTN</name>
<evidence type="ECO:0000313" key="2">
    <source>
        <dbReference type="EMBL" id="RMI36685.1"/>
    </source>
</evidence>
<evidence type="ECO:0000256" key="1">
    <source>
        <dbReference type="SAM" id="MobiDB-lite"/>
    </source>
</evidence>
<comment type="caution">
    <text evidence="2">The sequence shown here is derived from an EMBL/GenBank/DDBJ whole genome shotgun (WGS) entry which is preliminary data.</text>
</comment>
<sequence length="187" mass="18972">MPAVAAAMLLLGACGSDDEDGEGGALGIGEQSEEEQQQEGEGETGGEEGGDAGAEGGAAPTAEELEGMWSTGLEDADAVLTFTSGSVTFMESTTADMSGAYCLGTVSGASMSLECDNGSTDWSEGTLALNGSELNVTWASGTTETYTSLSDISGLEDLPDLGDLGGLGEEELAELEDLERELEELGY</sequence>
<protein>
    <submittedName>
        <fullName evidence="2">Uncharacterized protein</fullName>
    </submittedName>
</protein>
<organism evidence="2 3">
    <name type="scientific">Streptomyces triticirhizae</name>
    <dbReference type="NCBI Taxonomy" id="2483353"/>
    <lineage>
        <taxon>Bacteria</taxon>
        <taxon>Bacillati</taxon>
        <taxon>Actinomycetota</taxon>
        <taxon>Actinomycetes</taxon>
        <taxon>Kitasatosporales</taxon>
        <taxon>Streptomycetaceae</taxon>
        <taxon>Streptomyces</taxon>
    </lineage>
</organism>
<accession>A0A3M2LKV8</accession>
<dbReference type="AlphaFoldDB" id="A0A3M2LKV8"/>
<proteinExistence type="predicted"/>
<feature type="compositionally biased region" description="Acidic residues" evidence="1">
    <location>
        <begin position="31"/>
        <end position="50"/>
    </location>
</feature>
<dbReference type="Proteomes" id="UP000278673">
    <property type="component" value="Unassembled WGS sequence"/>
</dbReference>
<reference evidence="2 3" key="1">
    <citation type="submission" date="2018-10" db="EMBL/GenBank/DDBJ databases">
        <title>Isolation, diversity and antifungal activity of actinobacteria from wheat.</title>
        <authorList>
            <person name="Han C."/>
        </authorList>
    </citation>
    <scope>NUCLEOTIDE SEQUENCE [LARGE SCALE GENOMIC DNA]</scope>
    <source>
        <strain evidence="2 3">NEAU-YY642</strain>
    </source>
</reference>
<dbReference type="EMBL" id="RFFJ01000135">
    <property type="protein sequence ID" value="RMI36685.1"/>
    <property type="molecule type" value="Genomic_DNA"/>
</dbReference>
<evidence type="ECO:0000313" key="3">
    <source>
        <dbReference type="Proteomes" id="UP000278673"/>
    </source>
</evidence>
<gene>
    <name evidence="2" type="ORF">EBN88_20870</name>
</gene>
<feature type="region of interest" description="Disordered" evidence="1">
    <location>
        <begin position="14"/>
        <end position="59"/>
    </location>
</feature>
<keyword evidence="3" id="KW-1185">Reference proteome</keyword>